<gene>
    <name evidence="1" type="ORF">D1632_00225</name>
</gene>
<keyword evidence="2" id="KW-1185">Reference proteome</keyword>
<reference evidence="1 2" key="1">
    <citation type="submission" date="2018-08" db="EMBL/GenBank/DDBJ databases">
        <title>Chryseobacterium nematophagum: a novel matrix digesting pathogen of nematodes.</title>
        <authorList>
            <person name="Page A."/>
            <person name="Roberts M."/>
            <person name="Felix M.-A."/>
            <person name="Weir W."/>
        </authorList>
    </citation>
    <scope>NUCLEOTIDE SEQUENCE [LARGE SCALE GENOMIC DNA]</scope>
    <source>
        <strain evidence="1 2">JUb275</strain>
    </source>
</reference>
<dbReference type="AlphaFoldDB" id="A0A3M7LI68"/>
<evidence type="ECO:0000313" key="2">
    <source>
        <dbReference type="Proteomes" id="UP000267524"/>
    </source>
</evidence>
<accession>A0A3M7LI68</accession>
<organism evidence="1 2">
    <name type="scientific">Chryseobacterium nematophagum</name>
    <dbReference type="NCBI Taxonomy" id="2305228"/>
    <lineage>
        <taxon>Bacteria</taxon>
        <taxon>Pseudomonadati</taxon>
        <taxon>Bacteroidota</taxon>
        <taxon>Flavobacteriia</taxon>
        <taxon>Flavobacteriales</taxon>
        <taxon>Weeksellaceae</taxon>
        <taxon>Chryseobacterium group</taxon>
        <taxon>Chryseobacterium</taxon>
    </lineage>
</organism>
<dbReference type="EMBL" id="QWIV01000003">
    <property type="protein sequence ID" value="RMZ61272.1"/>
    <property type="molecule type" value="Genomic_DNA"/>
</dbReference>
<protein>
    <submittedName>
        <fullName evidence="1">Uncharacterized protein</fullName>
    </submittedName>
</protein>
<sequence length="69" mass="8520">MNHYGKYLPWAESPIKYKSDEIERLMWRERELKRDLLKVQNEIRTVEFEFSKLTNSDWSNDEIEEVKKV</sequence>
<dbReference type="Proteomes" id="UP000267524">
    <property type="component" value="Unassembled WGS sequence"/>
</dbReference>
<dbReference type="RefSeq" id="WP_122545266.1">
    <property type="nucleotide sequence ID" value="NZ_QWIV01000003.1"/>
</dbReference>
<evidence type="ECO:0000313" key="1">
    <source>
        <dbReference type="EMBL" id="RMZ61272.1"/>
    </source>
</evidence>
<comment type="caution">
    <text evidence="1">The sequence shown here is derived from an EMBL/GenBank/DDBJ whole genome shotgun (WGS) entry which is preliminary data.</text>
</comment>
<name>A0A3M7LI68_9FLAO</name>
<proteinExistence type="predicted"/>